<feature type="domain" description="Amine oxidase" evidence="3">
    <location>
        <begin position="251"/>
        <end position="407"/>
    </location>
</feature>
<proteinExistence type="inferred from homology"/>
<dbReference type="SUPFAM" id="SSF51905">
    <property type="entry name" value="FAD/NAD(P)-binding domain"/>
    <property type="match status" value="2"/>
</dbReference>
<keyword evidence="5" id="KW-1185">Reference proteome</keyword>
<sequence length="420" mass="43204">MRQPRPVAWAVSRWSTDPWSRGAWTGLLLGGTGADRARLAAPVSDRLVLAGEGVHPTRPAMVHGAYESGLAAAGHLLAAGRPGELVTVVGAGVAGLAAARELRRHGRRVRVMEARGRVGGRVHTVDLGGVAADLGAAWLQQYPGNSLAALARAWDLPTVATDFANPLTLSASGPVHGAPEALDALSAAAHVLTATVDRPVADVIAAHAATLDAPARRLLAYAVEAGVVLESGLDLRLASARGAFGEPGVGEGDRWLPGGLGAAVAHLAAGLDVALDRPVTDVRHDPDGVTVSGRWGALRADRAVLALPLAVLADLAVDLPAGHQAALARIGTGRAEKVLLRYPERFWPVSPGGYLWWGEDTATWCEWADLTDGLGQPILALLAAGDAAAALHHPARTDAEIVAQAHAAVIKLTAAWPGPA</sequence>
<dbReference type="PANTHER" id="PTHR10742">
    <property type="entry name" value="FLAVIN MONOAMINE OXIDASE"/>
    <property type="match status" value="1"/>
</dbReference>
<evidence type="ECO:0000313" key="4">
    <source>
        <dbReference type="EMBL" id="MFC7241519.1"/>
    </source>
</evidence>
<keyword evidence="2" id="KW-0560">Oxidoreductase</keyword>
<dbReference type="RefSeq" id="WP_376804981.1">
    <property type="nucleotide sequence ID" value="NZ_JBHTAC010000002.1"/>
</dbReference>
<evidence type="ECO:0000259" key="3">
    <source>
        <dbReference type="Pfam" id="PF01593"/>
    </source>
</evidence>
<dbReference type="PANTHER" id="PTHR10742:SF386">
    <property type="entry name" value="LYSINE-SPECIFIC HISTONE DEMETHYLASE 1A"/>
    <property type="match status" value="1"/>
</dbReference>
<evidence type="ECO:0000256" key="2">
    <source>
        <dbReference type="ARBA" id="ARBA00023002"/>
    </source>
</evidence>
<protein>
    <submittedName>
        <fullName evidence="4">FAD-dependent oxidoreductase</fullName>
    </submittedName>
</protein>
<dbReference type="Pfam" id="PF01593">
    <property type="entry name" value="Amino_oxidase"/>
    <property type="match status" value="3"/>
</dbReference>
<gene>
    <name evidence="4" type="ORF">ACFQO7_03385</name>
</gene>
<evidence type="ECO:0000313" key="5">
    <source>
        <dbReference type="Proteomes" id="UP001596392"/>
    </source>
</evidence>
<feature type="domain" description="Amine oxidase" evidence="3">
    <location>
        <begin position="4"/>
        <end position="76"/>
    </location>
</feature>
<evidence type="ECO:0000256" key="1">
    <source>
        <dbReference type="ARBA" id="ARBA00005995"/>
    </source>
</evidence>
<accession>A0ABW2GT25</accession>
<organism evidence="4 5">
    <name type="scientific">Catellatospora aurea</name>
    <dbReference type="NCBI Taxonomy" id="1337874"/>
    <lineage>
        <taxon>Bacteria</taxon>
        <taxon>Bacillati</taxon>
        <taxon>Actinomycetota</taxon>
        <taxon>Actinomycetes</taxon>
        <taxon>Micromonosporales</taxon>
        <taxon>Micromonosporaceae</taxon>
        <taxon>Catellatospora</taxon>
    </lineage>
</organism>
<reference evidence="5" key="1">
    <citation type="journal article" date="2019" name="Int. J. Syst. Evol. Microbiol.">
        <title>The Global Catalogue of Microorganisms (GCM) 10K type strain sequencing project: providing services to taxonomists for standard genome sequencing and annotation.</title>
        <authorList>
            <consortium name="The Broad Institute Genomics Platform"/>
            <consortium name="The Broad Institute Genome Sequencing Center for Infectious Disease"/>
            <person name="Wu L."/>
            <person name="Ma J."/>
        </authorList>
    </citation>
    <scope>NUCLEOTIDE SEQUENCE [LARGE SCALE GENOMIC DNA]</scope>
    <source>
        <strain evidence="5">CGMCC 1.9106</strain>
    </source>
</reference>
<dbReference type="InterPro" id="IPR002937">
    <property type="entry name" value="Amino_oxidase"/>
</dbReference>
<dbReference type="InterPro" id="IPR050281">
    <property type="entry name" value="Flavin_monoamine_oxidase"/>
</dbReference>
<comment type="similarity">
    <text evidence="1">Belongs to the flavin monoamine oxidase family.</text>
</comment>
<comment type="caution">
    <text evidence="4">The sequence shown here is derived from an EMBL/GenBank/DDBJ whole genome shotgun (WGS) entry which is preliminary data.</text>
</comment>
<name>A0ABW2GT25_9ACTN</name>
<dbReference type="Proteomes" id="UP001596392">
    <property type="component" value="Unassembled WGS sequence"/>
</dbReference>
<dbReference type="Gene3D" id="3.50.50.60">
    <property type="entry name" value="FAD/NAD(P)-binding domain"/>
    <property type="match status" value="2"/>
</dbReference>
<dbReference type="InterPro" id="IPR036188">
    <property type="entry name" value="FAD/NAD-bd_sf"/>
</dbReference>
<feature type="domain" description="Amine oxidase" evidence="3">
    <location>
        <begin position="93"/>
        <end position="164"/>
    </location>
</feature>
<dbReference type="EMBL" id="JBHTAC010000002">
    <property type="protein sequence ID" value="MFC7241519.1"/>
    <property type="molecule type" value="Genomic_DNA"/>
</dbReference>